<keyword evidence="3" id="KW-0472">Membrane</keyword>
<keyword evidence="2" id="KW-0407">Ion channel</keyword>
<keyword evidence="1" id="KW-1071">Ligand-gated ion channel</keyword>
<keyword evidence="1" id="KW-0813">Transport</keyword>
<protein>
    <recommendedName>
        <fullName evidence="4">Cyclic nucleotide-binding domain-containing protein</fullName>
    </recommendedName>
</protein>
<dbReference type="GO" id="GO:0034220">
    <property type="term" value="P:monoatomic ion transmembrane transport"/>
    <property type="evidence" value="ECO:0007669"/>
    <property type="project" value="UniProtKB-KW"/>
</dbReference>
<dbReference type="GO" id="GO:0016020">
    <property type="term" value="C:membrane"/>
    <property type="evidence" value="ECO:0007669"/>
    <property type="project" value="UniProtKB-SubCell"/>
</dbReference>
<reference evidence="5 6" key="1">
    <citation type="journal article" date="2020" name="bioRxiv">
        <title>Sequence and annotation of 42 cannabis genomes reveals extensive copy number variation in cannabinoid synthesis and pathogen resistance genes.</title>
        <authorList>
            <person name="Mckernan K.J."/>
            <person name="Helbert Y."/>
            <person name="Kane L.T."/>
            <person name="Ebling H."/>
            <person name="Zhang L."/>
            <person name="Liu B."/>
            <person name="Eaton Z."/>
            <person name="Mclaughlin S."/>
            <person name="Kingan S."/>
            <person name="Baybayan P."/>
            <person name="Concepcion G."/>
            <person name="Jordan M."/>
            <person name="Riva A."/>
            <person name="Barbazuk W."/>
            <person name="Harkins T."/>
        </authorList>
    </citation>
    <scope>NUCLEOTIDE SEQUENCE [LARGE SCALE GENOMIC DNA]</scope>
    <source>
        <strain evidence="6">cv. Jamaican Lion 4</strain>
        <tissue evidence="5">Leaf</tissue>
    </source>
</reference>
<dbReference type="CDD" id="cd00038">
    <property type="entry name" value="CAP_ED"/>
    <property type="match status" value="1"/>
</dbReference>
<keyword evidence="3" id="KW-1133">Transmembrane helix</keyword>
<evidence type="ECO:0000259" key="4">
    <source>
        <dbReference type="PROSITE" id="PS50042"/>
    </source>
</evidence>
<sequence length="611" mass="70924">SEPEWSVQNTFGPTMGLENGRDDNEFHHHDMKFWWSKLKEILNEKRCFVPMWNKTFLLVCVIAVTLDPLFLYIPMIDKDRKCIKIDNKLRNSALVLRSLTDIIYIIDIICNVAKAIELLKKYHIVKITVSAVANYTSWSLVFVDFLAILPLPQVFGSFWYFYSFQRETSCWERACNLYGKESCEKFNNNHICNQIRESEPRNMTNLITEYCPINPKNATIFDFGIFHEALQSDLLESNDFPQKFIYSFWWGLRNLRLEFYINMYITYLQLATAKSEELGEKMKLKEQEIEVWIEKNGLPKEEKTSIMLKVKHKLKENKQVDAENLLSILPSQDAKRLKLLLCLPLLKKVPLFENMEREILELICEHLKVVIYTESSYIIREGDPLDRMIFITHGTAWAYTNNNSDSVSTRRLKKCDYFGEELLEWSRTHTNITDFPIGTTNVKSHTKVEAFSLMANDLLNIVKNNYRFFRRNIPTNQQRCEISVQLEDDDHDHLCLLEKKSLNEPISDKVVGGKGPTTLSEGRCIGPVWYAGLDWIGLKRIGLDWTRLDYAESNPVSSWDCSRPLPSLQLGTMFLSTAPRLKLTLTSGVVLIPESQKLTMPEEQALAFIGG</sequence>
<dbReference type="InterPro" id="IPR000595">
    <property type="entry name" value="cNMP-bd_dom"/>
</dbReference>
<proteinExistence type="predicted"/>
<comment type="caution">
    <text evidence="5">The sequence shown here is derived from an EMBL/GenBank/DDBJ whole genome shotgun (WGS) entry which is preliminary data.</text>
</comment>
<feature type="non-terminal residue" evidence="5">
    <location>
        <position position="1"/>
    </location>
</feature>
<feature type="domain" description="Cyclic nucleotide-binding" evidence="4">
    <location>
        <begin position="351"/>
        <end position="423"/>
    </location>
</feature>
<keyword evidence="3" id="KW-0812">Transmembrane</keyword>
<dbReference type="PANTHER" id="PTHR45651:SF68">
    <property type="entry name" value="ION TRANSPORT DOMAIN-CONTAINING PROTEIN"/>
    <property type="match status" value="1"/>
</dbReference>
<evidence type="ECO:0000313" key="6">
    <source>
        <dbReference type="Proteomes" id="UP000525078"/>
    </source>
</evidence>
<dbReference type="AlphaFoldDB" id="A0A7J6GEC7"/>
<dbReference type="Proteomes" id="UP000525078">
    <property type="component" value="Unassembled WGS sequence"/>
</dbReference>
<dbReference type="PANTHER" id="PTHR45651">
    <property type="entry name" value="CYCLIC NUCLEOTIDE-GATED ION CHANNEL 15-RELATED-RELATED"/>
    <property type="match status" value="1"/>
</dbReference>
<evidence type="ECO:0000256" key="2">
    <source>
        <dbReference type="ARBA" id="ARBA00023303"/>
    </source>
</evidence>
<dbReference type="Gene3D" id="2.60.120.10">
    <property type="entry name" value="Jelly Rolls"/>
    <property type="match status" value="1"/>
</dbReference>
<evidence type="ECO:0000256" key="1">
    <source>
        <dbReference type="ARBA" id="ARBA00023286"/>
    </source>
</evidence>
<feature type="transmembrane region" description="Helical" evidence="3">
    <location>
        <begin position="136"/>
        <end position="162"/>
    </location>
</feature>
<dbReference type="PROSITE" id="PS50042">
    <property type="entry name" value="CNMP_BINDING_3"/>
    <property type="match status" value="1"/>
</dbReference>
<gene>
    <name evidence="5" type="ORF">F8388_024742</name>
</gene>
<dbReference type="EMBL" id="JAATIP010000065">
    <property type="protein sequence ID" value="KAF4380449.1"/>
    <property type="molecule type" value="Genomic_DNA"/>
</dbReference>
<evidence type="ECO:0000256" key="3">
    <source>
        <dbReference type="SAM" id="Phobius"/>
    </source>
</evidence>
<evidence type="ECO:0000313" key="5">
    <source>
        <dbReference type="EMBL" id="KAF4380449.1"/>
    </source>
</evidence>
<keyword evidence="1" id="KW-0406">Ion transport</keyword>
<organism evidence="5 6">
    <name type="scientific">Cannabis sativa</name>
    <name type="common">Hemp</name>
    <name type="synonym">Marijuana</name>
    <dbReference type="NCBI Taxonomy" id="3483"/>
    <lineage>
        <taxon>Eukaryota</taxon>
        <taxon>Viridiplantae</taxon>
        <taxon>Streptophyta</taxon>
        <taxon>Embryophyta</taxon>
        <taxon>Tracheophyta</taxon>
        <taxon>Spermatophyta</taxon>
        <taxon>Magnoliopsida</taxon>
        <taxon>eudicotyledons</taxon>
        <taxon>Gunneridae</taxon>
        <taxon>Pentapetalae</taxon>
        <taxon>rosids</taxon>
        <taxon>fabids</taxon>
        <taxon>Rosales</taxon>
        <taxon>Cannabaceae</taxon>
        <taxon>Cannabis</taxon>
    </lineage>
</organism>
<accession>A0A7J6GEC7</accession>
<name>A0A7J6GEC7_CANSA</name>
<dbReference type="Pfam" id="PF00027">
    <property type="entry name" value="cNMP_binding"/>
    <property type="match status" value="1"/>
</dbReference>
<dbReference type="SUPFAM" id="SSF51206">
    <property type="entry name" value="cAMP-binding domain-like"/>
    <property type="match status" value="1"/>
</dbReference>
<dbReference type="SMART" id="SM00100">
    <property type="entry name" value="cNMP"/>
    <property type="match status" value="1"/>
</dbReference>
<feature type="transmembrane region" description="Helical" evidence="3">
    <location>
        <begin position="55"/>
        <end position="73"/>
    </location>
</feature>
<dbReference type="InterPro" id="IPR014710">
    <property type="entry name" value="RmlC-like_jellyroll"/>
</dbReference>
<dbReference type="InterPro" id="IPR018490">
    <property type="entry name" value="cNMP-bd_dom_sf"/>
</dbReference>